<dbReference type="PANTHER" id="PTHR23502">
    <property type="entry name" value="MAJOR FACILITATOR SUPERFAMILY"/>
    <property type="match status" value="1"/>
</dbReference>
<dbReference type="PROSITE" id="PS50850">
    <property type="entry name" value="MFS"/>
    <property type="match status" value="1"/>
</dbReference>
<feature type="region of interest" description="Disordered" evidence="6">
    <location>
        <begin position="230"/>
        <end position="253"/>
    </location>
</feature>
<dbReference type="SUPFAM" id="SSF103473">
    <property type="entry name" value="MFS general substrate transporter"/>
    <property type="match status" value="1"/>
</dbReference>
<dbReference type="InterPro" id="IPR020846">
    <property type="entry name" value="MFS_dom"/>
</dbReference>
<dbReference type="EMBL" id="KK088435">
    <property type="protein sequence ID" value="EYE92653.1"/>
    <property type="molecule type" value="Genomic_DNA"/>
</dbReference>
<feature type="transmembrane region" description="Helical" evidence="7">
    <location>
        <begin position="89"/>
        <end position="106"/>
    </location>
</feature>
<sequence>MNSESSAVPRPYSSFSNLQKKYIVFTAAGAGFFSSLSAQIYFPALNALAEDLGVSSSLINLTVTSYMIFQGIAPMFLGSFADQTGRRPAYIICFVIYIASNIGLALQSNYAALIVLRCLQSSGISSSVALSAATVADVSTKEERGSYMGIVMAGNFSGPAIGPIIGGLLAQYLGWKSIFWFLTIASGVFLVPLLLFLPETARNVVGDGTSPAQSWNRPLVQYFYHNSAAKQPSEDLDRSDSSGSPEKPQHKLSFPNPLKPLVIVFHPNSIIVLLVTGVIMGGNMTVLSSITEMYSTQYGLSILQIGLCYITLGTGSILASVITGRLLDWNYRRSAAKLAGPDATPEQIQAQKESVPVEKARSAITIPLVVMGSVTVLAFGWVVNFGVHLAAPEVLLFFIGMGQTGGFISTSTLLVDLHTTHPAAATAANNMVRSFFSAAASAAIDPMLNAIGRGWAFTLVSFILLGTIPFLLLLCGMWRKNRKNSAERTED</sequence>
<reference evidence="10" key="1">
    <citation type="journal article" date="2014" name="Nat. Commun.">
        <title>Genomic adaptations of the halophilic Dead Sea filamentous fungus Eurotium rubrum.</title>
        <authorList>
            <person name="Kis-Papo T."/>
            <person name="Weig A.R."/>
            <person name="Riley R."/>
            <person name="Persoh D."/>
            <person name="Salamov A."/>
            <person name="Sun H."/>
            <person name="Lipzen A."/>
            <person name="Wasser S.P."/>
            <person name="Rambold G."/>
            <person name="Grigoriev I.V."/>
            <person name="Nevo E."/>
        </authorList>
    </citation>
    <scope>NUCLEOTIDE SEQUENCE [LARGE SCALE GENOMIC DNA]</scope>
    <source>
        <strain evidence="10">CBS 135680</strain>
    </source>
</reference>
<feature type="transmembrane region" description="Helical" evidence="7">
    <location>
        <begin position="147"/>
        <end position="172"/>
    </location>
</feature>
<evidence type="ECO:0000256" key="4">
    <source>
        <dbReference type="ARBA" id="ARBA00022989"/>
    </source>
</evidence>
<dbReference type="PANTHER" id="PTHR23502:SF51">
    <property type="entry name" value="QUINIDINE RESISTANCE PROTEIN 1-RELATED"/>
    <property type="match status" value="1"/>
</dbReference>
<dbReference type="OrthoDB" id="440553at2759"/>
<feature type="transmembrane region" description="Helical" evidence="7">
    <location>
        <begin position="362"/>
        <end position="383"/>
    </location>
</feature>
<evidence type="ECO:0000256" key="6">
    <source>
        <dbReference type="SAM" id="MobiDB-lite"/>
    </source>
</evidence>
<evidence type="ECO:0000256" key="2">
    <source>
        <dbReference type="ARBA" id="ARBA00022448"/>
    </source>
</evidence>
<feature type="transmembrane region" description="Helical" evidence="7">
    <location>
        <begin position="261"/>
        <end position="282"/>
    </location>
</feature>
<gene>
    <name evidence="9" type="ORF">EURHEDRAFT_461681</name>
</gene>
<keyword evidence="5 7" id="KW-0472">Membrane</keyword>
<dbReference type="GeneID" id="63699860"/>
<dbReference type="HOGENOM" id="CLU_008455_8_4_1"/>
<dbReference type="RefSeq" id="XP_040636341.1">
    <property type="nucleotide sequence ID" value="XM_040784736.1"/>
</dbReference>
<evidence type="ECO:0000256" key="7">
    <source>
        <dbReference type="SAM" id="Phobius"/>
    </source>
</evidence>
<keyword evidence="10" id="KW-1185">Reference proteome</keyword>
<name>A0A017S6J7_ASPRC</name>
<dbReference type="GO" id="GO:0005886">
    <property type="term" value="C:plasma membrane"/>
    <property type="evidence" value="ECO:0007669"/>
    <property type="project" value="TreeGrafter"/>
</dbReference>
<feature type="transmembrane region" description="Helical" evidence="7">
    <location>
        <begin position="456"/>
        <end position="478"/>
    </location>
</feature>
<dbReference type="STRING" id="1388766.A0A017S6J7"/>
<dbReference type="InterPro" id="IPR011701">
    <property type="entry name" value="MFS"/>
</dbReference>
<dbReference type="Proteomes" id="UP000019804">
    <property type="component" value="Unassembled WGS sequence"/>
</dbReference>
<dbReference type="FunFam" id="1.20.1720.10:FF:000009">
    <property type="entry name" value="MFS multidrug transporter"/>
    <property type="match status" value="1"/>
</dbReference>
<dbReference type="Pfam" id="PF07690">
    <property type="entry name" value="MFS_1"/>
    <property type="match status" value="1"/>
</dbReference>
<feature type="transmembrane region" description="Helical" evidence="7">
    <location>
        <begin position="395"/>
        <end position="415"/>
    </location>
</feature>
<evidence type="ECO:0000259" key="8">
    <source>
        <dbReference type="PROSITE" id="PS50850"/>
    </source>
</evidence>
<comment type="subcellular location">
    <subcellularLocation>
        <location evidence="1">Membrane</location>
        <topology evidence="1">Multi-pass membrane protein</topology>
    </subcellularLocation>
</comment>
<feature type="transmembrane region" description="Helical" evidence="7">
    <location>
        <begin position="22"/>
        <end position="42"/>
    </location>
</feature>
<organism evidence="9 10">
    <name type="scientific">Aspergillus ruber (strain CBS 135680)</name>
    <dbReference type="NCBI Taxonomy" id="1388766"/>
    <lineage>
        <taxon>Eukaryota</taxon>
        <taxon>Fungi</taxon>
        <taxon>Dikarya</taxon>
        <taxon>Ascomycota</taxon>
        <taxon>Pezizomycotina</taxon>
        <taxon>Eurotiomycetes</taxon>
        <taxon>Eurotiomycetidae</taxon>
        <taxon>Eurotiales</taxon>
        <taxon>Aspergillaceae</taxon>
        <taxon>Aspergillus</taxon>
        <taxon>Aspergillus subgen. Aspergillus</taxon>
    </lineage>
</organism>
<protein>
    <submittedName>
        <fullName evidence="9">Putative MFS transporter</fullName>
    </submittedName>
</protein>
<dbReference type="GO" id="GO:0022857">
    <property type="term" value="F:transmembrane transporter activity"/>
    <property type="evidence" value="ECO:0007669"/>
    <property type="project" value="InterPro"/>
</dbReference>
<keyword evidence="4 7" id="KW-1133">Transmembrane helix</keyword>
<feature type="domain" description="Major facilitator superfamily (MFS) profile" evidence="8">
    <location>
        <begin position="23"/>
        <end position="484"/>
    </location>
</feature>
<keyword evidence="3 7" id="KW-0812">Transmembrane</keyword>
<dbReference type="AlphaFoldDB" id="A0A017S6J7"/>
<feature type="transmembrane region" description="Helical" evidence="7">
    <location>
        <begin position="302"/>
        <end position="327"/>
    </location>
</feature>
<accession>A0A017S6J7</accession>
<dbReference type="InterPro" id="IPR036259">
    <property type="entry name" value="MFS_trans_sf"/>
</dbReference>
<feature type="transmembrane region" description="Helical" evidence="7">
    <location>
        <begin position="54"/>
        <end position="77"/>
    </location>
</feature>
<proteinExistence type="predicted"/>
<evidence type="ECO:0000313" key="10">
    <source>
        <dbReference type="Proteomes" id="UP000019804"/>
    </source>
</evidence>
<feature type="transmembrane region" description="Helical" evidence="7">
    <location>
        <begin position="178"/>
        <end position="197"/>
    </location>
</feature>
<evidence type="ECO:0000313" key="9">
    <source>
        <dbReference type="EMBL" id="EYE92653.1"/>
    </source>
</evidence>
<evidence type="ECO:0000256" key="1">
    <source>
        <dbReference type="ARBA" id="ARBA00004141"/>
    </source>
</evidence>
<evidence type="ECO:0000256" key="5">
    <source>
        <dbReference type="ARBA" id="ARBA00023136"/>
    </source>
</evidence>
<evidence type="ECO:0000256" key="3">
    <source>
        <dbReference type="ARBA" id="ARBA00022692"/>
    </source>
</evidence>
<dbReference type="Gene3D" id="1.20.1250.20">
    <property type="entry name" value="MFS general substrate transporter like domains"/>
    <property type="match status" value="1"/>
</dbReference>
<keyword evidence="2" id="KW-0813">Transport</keyword>